<evidence type="ECO:0000256" key="11">
    <source>
        <dbReference type="ARBA" id="ARBA00022722"/>
    </source>
</evidence>
<evidence type="ECO:0000256" key="9">
    <source>
        <dbReference type="ARBA" id="ARBA00022695"/>
    </source>
</evidence>
<keyword evidence="12" id="KW-0479">Metal-binding</keyword>
<keyword evidence="11" id="KW-0540">Nuclease</keyword>
<evidence type="ECO:0000256" key="1">
    <source>
        <dbReference type="ARBA" id="ARBA00001936"/>
    </source>
</evidence>
<keyword evidence="10" id="KW-0235">DNA replication</keyword>
<evidence type="ECO:0000256" key="16">
    <source>
        <dbReference type="ARBA" id="ARBA00022806"/>
    </source>
</evidence>
<dbReference type="GO" id="GO:0003724">
    <property type="term" value="F:RNA helicase activity"/>
    <property type="evidence" value="ECO:0007669"/>
    <property type="project" value="InterPro"/>
</dbReference>
<dbReference type="GO" id="GO:0042025">
    <property type="term" value="C:host cell nucleus"/>
    <property type="evidence" value="ECO:0007669"/>
    <property type="project" value="UniProtKB-SubCell"/>
</dbReference>
<keyword evidence="16" id="KW-0347">Helicase</keyword>
<dbReference type="SUPFAM" id="SSF52540">
    <property type="entry name" value="P-loop containing nucleoside triphosphate hydrolases"/>
    <property type="match status" value="1"/>
</dbReference>
<keyword evidence="13" id="KW-0547">Nucleotide-binding</keyword>
<keyword evidence="17" id="KW-0067">ATP-binding</keyword>
<dbReference type="GO" id="GO:0003723">
    <property type="term" value="F:RNA binding"/>
    <property type="evidence" value="ECO:0007669"/>
    <property type="project" value="InterPro"/>
</dbReference>
<dbReference type="InterPro" id="IPR000605">
    <property type="entry name" value="Helicase_SF3_ssDNA/RNA_vir"/>
</dbReference>
<organism evidence="25">
    <name type="scientific">Beak and feather disease virus</name>
    <name type="common">BFDV</name>
    <dbReference type="NCBI Taxonomy" id="77856"/>
    <lineage>
        <taxon>Viruses</taxon>
        <taxon>Monodnaviria</taxon>
        <taxon>Shotokuvirae</taxon>
        <taxon>Cressdnaviricota</taxon>
        <taxon>Arfiviricetes</taxon>
        <taxon>Cirlivirales</taxon>
        <taxon>Circoviridae</taxon>
        <taxon>Circovirus</taxon>
        <taxon>Circovirus parrot</taxon>
    </lineage>
</organism>
<dbReference type="GO" id="GO:0046872">
    <property type="term" value="F:metal ion binding"/>
    <property type="evidence" value="ECO:0007669"/>
    <property type="project" value="UniProtKB-KW"/>
</dbReference>
<evidence type="ECO:0000256" key="4">
    <source>
        <dbReference type="ARBA" id="ARBA00008545"/>
    </source>
</evidence>
<protein>
    <recommendedName>
        <fullName evidence="6">Replication-associated protein</fullName>
    </recommendedName>
    <alternativeName>
        <fullName evidence="21">ATP-dependent helicase Rep</fullName>
    </alternativeName>
    <alternativeName>
        <fullName evidence="22">RepP</fullName>
    </alternativeName>
</protein>
<dbReference type="GO" id="GO:0016787">
    <property type="term" value="F:hydrolase activity"/>
    <property type="evidence" value="ECO:0007669"/>
    <property type="project" value="UniProtKB-KW"/>
</dbReference>
<keyword evidence="7" id="KW-1048">Host nucleus</keyword>
<keyword evidence="8" id="KW-0808">Transferase</keyword>
<organismHost>
    <name type="scientific">Gracula</name>
    <dbReference type="NCBI Taxonomy" id="116991"/>
</organismHost>
<dbReference type="InterPro" id="IPR027417">
    <property type="entry name" value="P-loop_NTPase"/>
</dbReference>
<evidence type="ECO:0000256" key="14">
    <source>
        <dbReference type="ARBA" id="ARBA00022759"/>
    </source>
</evidence>
<dbReference type="GO" id="GO:0005524">
    <property type="term" value="F:ATP binding"/>
    <property type="evidence" value="ECO:0007669"/>
    <property type="project" value="UniProtKB-KW"/>
</dbReference>
<dbReference type="GO" id="GO:0006260">
    <property type="term" value="P:DNA replication"/>
    <property type="evidence" value="ECO:0007669"/>
    <property type="project" value="UniProtKB-KW"/>
</dbReference>
<comment type="cofactor">
    <cofactor evidence="2">
        <name>Mg(2+)</name>
        <dbReference type="ChEBI" id="CHEBI:18420"/>
    </cofactor>
</comment>
<evidence type="ECO:0000256" key="12">
    <source>
        <dbReference type="ARBA" id="ARBA00022723"/>
    </source>
</evidence>
<dbReference type="Gene3D" id="3.40.1310.20">
    <property type="match status" value="1"/>
</dbReference>
<dbReference type="Pfam" id="PF02407">
    <property type="entry name" value="Viral_Rep"/>
    <property type="match status" value="1"/>
</dbReference>
<evidence type="ECO:0000256" key="8">
    <source>
        <dbReference type="ARBA" id="ARBA00022679"/>
    </source>
</evidence>
<evidence type="ECO:0000256" key="10">
    <source>
        <dbReference type="ARBA" id="ARBA00022705"/>
    </source>
</evidence>
<evidence type="ECO:0000256" key="21">
    <source>
        <dbReference type="ARBA" id="ARBA00030754"/>
    </source>
</evidence>
<comment type="subcellular location">
    <subcellularLocation>
        <location evidence="3">Host nucleus</location>
    </subcellularLocation>
</comment>
<feature type="domain" description="CRESS-DNA virus Rep endonuclease" evidence="24">
    <location>
        <begin position="6"/>
        <end position="103"/>
    </location>
</feature>
<comment type="similarity">
    <text evidence="4">Belongs to the nanoviruses/circoviruses replication-associated protein family.</text>
</comment>
<gene>
    <name evidence="25" type="primary">Rep</name>
</gene>
<comment type="subunit">
    <text evidence="5">Interacts with the capsid protein; this interaction relocates Rep into the nucleus.</text>
</comment>
<evidence type="ECO:0000256" key="5">
    <source>
        <dbReference type="ARBA" id="ARBA00011448"/>
    </source>
</evidence>
<dbReference type="GO" id="GO:0003677">
    <property type="term" value="F:DNA binding"/>
    <property type="evidence" value="ECO:0007669"/>
    <property type="project" value="UniProtKB-KW"/>
</dbReference>
<sequence>MPSKEGSGCRRWCFTLNNPTDGEIEFVRSLGPDEFYYAIVGREKGEQGTPHLQGYFHFKNKKRLSALKKLLPRAHFERAKGSDADNEQYCSKEGDVILTLGIVARDGHRAFDGAVAAVMSGRKMKEVAREFPEVYVRHGRGLHNLSLLVGSHPRDFKTEVDVIYGPPGCGKSRWANEQPGTKYYKMRGEWWDGYDGEDVVVLDDFYGWLPYCEMLRLCDRYPHKVPVKGAFVEFTSKRIIITSNKPPETWYKEDCDSKPLFRRFTRVWWYNVDKLEQVRPDFLAHPINYGGPPAGGLAGPSGPRARPAEGPVSVTRRARSAPKAPINTRNGICCLSLY</sequence>
<dbReference type="Pfam" id="PF00910">
    <property type="entry name" value="RNA_helicase"/>
    <property type="match status" value="1"/>
</dbReference>
<evidence type="ECO:0000256" key="2">
    <source>
        <dbReference type="ARBA" id="ARBA00001946"/>
    </source>
</evidence>
<evidence type="ECO:0000256" key="6">
    <source>
        <dbReference type="ARBA" id="ARBA00014531"/>
    </source>
</evidence>
<evidence type="ECO:0000256" key="17">
    <source>
        <dbReference type="ARBA" id="ARBA00022840"/>
    </source>
</evidence>
<dbReference type="InterPro" id="IPR049912">
    <property type="entry name" value="CRESS_DNA_REP"/>
</dbReference>
<comment type="cofactor">
    <cofactor evidence="1">
        <name>Mn(2+)</name>
        <dbReference type="ChEBI" id="CHEBI:29035"/>
    </cofactor>
</comment>
<name>A0A4Y5R9B6_BFDV</name>
<evidence type="ECO:0000256" key="20">
    <source>
        <dbReference type="ARBA" id="ARBA00023268"/>
    </source>
</evidence>
<evidence type="ECO:0000256" key="7">
    <source>
        <dbReference type="ARBA" id="ARBA00022562"/>
    </source>
</evidence>
<keyword evidence="15" id="KW-0378">Hydrolase</keyword>
<accession>A0A4Y5R9B6</accession>
<evidence type="ECO:0000313" key="25">
    <source>
        <dbReference type="EMBL" id="QCY65211.1"/>
    </source>
</evidence>
<evidence type="ECO:0000256" key="15">
    <source>
        <dbReference type="ARBA" id="ARBA00022801"/>
    </source>
</evidence>
<evidence type="ECO:0000256" key="19">
    <source>
        <dbReference type="ARBA" id="ARBA00023125"/>
    </source>
</evidence>
<evidence type="ECO:0000256" key="23">
    <source>
        <dbReference type="ARBA" id="ARBA00049360"/>
    </source>
</evidence>
<dbReference type="PROSITE" id="PS52020">
    <property type="entry name" value="CRESS_DNA_REP"/>
    <property type="match status" value="1"/>
</dbReference>
<keyword evidence="9" id="KW-0548">Nucleotidyltransferase</keyword>
<comment type="catalytic activity">
    <reaction evidence="23">
        <text>ATP + H2O = ADP + phosphate + H(+)</text>
        <dbReference type="Rhea" id="RHEA:13065"/>
        <dbReference type="ChEBI" id="CHEBI:15377"/>
        <dbReference type="ChEBI" id="CHEBI:15378"/>
        <dbReference type="ChEBI" id="CHEBI:30616"/>
        <dbReference type="ChEBI" id="CHEBI:43474"/>
        <dbReference type="ChEBI" id="CHEBI:456216"/>
    </reaction>
</comment>
<keyword evidence="20" id="KW-0511">Multifunctional enzyme</keyword>
<dbReference type="EMBL" id="MK163676">
    <property type="protein sequence ID" value="QCY65211.1"/>
    <property type="molecule type" value="Genomic_DNA"/>
</dbReference>
<dbReference type="GO" id="GO:0004519">
    <property type="term" value="F:endonuclease activity"/>
    <property type="evidence" value="ECO:0007669"/>
    <property type="project" value="UniProtKB-KW"/>
</dbReference>
<keyword evidence="18" id="KW-0190">Covalent protein-DNA linkage</keyword>
<dbReference type="GO" id="GO:0016779">
    <property type="term" value="F:nucleotidyltransferase activity"/>
    <property type="evidence" value="ECO:0007669"/>
    <property type="project" value="UniProtKB-KW"/>
</dbReference>
<evidence type="ECO:0000256" key="13">
    <source>
        <dbReference type="ARBA" id="ARBA00022741"/>
    </source>
</evidence>
<evidence type="ECO:0000259" key="24">
    <source>
        <dbReference type="PROSITE" id="PS52020"/>
    </source>
</evidence>
<evidence type="ECO:0000256" key="18">
    <source>
        <dbReference type="ARBA" id="ARBA00023124"/>
    </source>
</evidence>
<keyword evidence="14" id="KW-0255">Endonuclease</keyword>
<keyword evidence="19" id="KW-0238">DNA-binding</keyword>
<evidence type="ECO:0000256" key="22">
    <source>
        <dbReference type="ARBA" id="ARBA00032243"/>
    </source>
</evidence>
<reference evidence="25" key="1">
    <citation type="submission" date="2018-11" db="EMBL/GenBank/DDBJ databases">
        <title>Beak and feather disease virus in the wild corellas.</title>
        <authorList>
            <person name="Sarker S."/>
            <person name="Sutherland M."/>
        </authorList>
    </citation>
    <scope>NUCLEOTIDE SEQUENCE</scope>
    <source>
        <strain evidence="25">BFDV-LC</strain>
    </source>
</reference>
<evidence type="ECO:0000256" key="3">
    <source>
        <dbReference type="ARBA" id="ARBA00004147"/>
    </source>
</evidence>
<organismHost>
    <name type="scientific">Psittaciformes</name>
    <name type="common">parrots and others</name>
    <dbReference type="NCBI Taxonomy" id="9223"/>
</organismHost>
<proteinExistence type="inferred from homology"/>